<dbReference type="InterPro" id="IPR006976">
    <property type="entry name" value="VanZ-like"/>
</dbReference>
<feature type="transmembrane region" description="Helical" evidence="1">
    <location>
        <begin position="122"/>
        <end position="141"/>
    </location>
</feature>
<feature type="domain" description="VanZ-like" evidence="2">
    <location>
        <begin position="52"/>
        <end position="141"/>
    </location>
</feature>
<evidence type="ECO:0000313" key="4">
    <source>
        <dbReference type="Proteomes" id="UP000250918"/>
    </source>
</evidence>
<reference evidence="3 4" key="1">
    <citation type="journal article" date="2018" name="ISME J.">
        <title>A methanotrophic archaeon couples anaerobic oxidation of methane to Fe(III) reduction.</title>
        <authorList>
            <person name="Cai C."/>
            <person name="Leu A.O."/>
            <person name="Xie G.J."/>
            <person name="Guo J."/>
            <person name="Feng Y."/>
            <person name="Zhao J.X."/>
            <person name="Tyson G.W."/>
            <person name="Yuan Z."/>
            <person name="Hu S."/>
        </authorList>
    </citation>
    <scope>NUCLEOTIDE SEQUENCE [LARGE SCALE GENOMIC DNA]</scope>
    <source>
        <strain evidence="3">FeB_12</strain>
    </source>
</reference>
<accession>A0A855X895</accession>
<dbReference type="Proteomes" id="UP000250918">
    <property type="component" value="Unassembled WGS sequence"/>
</dbReference>
<sequence length="152" mass="16876">MLIAGYDLHTLTCVTSSPSRVSGWRSALTYLLPTLLYAGIIFGVSSIPDLQGPQLPVIPFDKAAHAIEYTCFALLINRTLSHYLRQSSARLQYILTWLAVSAFGGLDELFQSTVPGRTPDVFDFLTDSCAGAVAIALVILWRRRRRGYFSFK</sequence>
<dbReference type="Pfam" id="PF04892">
    <property type="entry name" value="VanZ"/>
    <property type="match status" value="1"/>
</dbReference>
<organism evidence="3 4">
    <name type="scientific">candidate division GN15 bacterium</name>
    <dbReference type="NCBI Taxonomy" id="2072418"/>
    <lineage>
        <taxon>Bacteria</taxon>
        <taxon>candidate division GN15</taxon>
    </lineage>
</organism>
<dbReference type="AlphaFoldDB" id="A0A855X895"/>
<feature type="transmembrane region" description="Helical" evidence="1">
    <location>
        <begin position="27"/>
        <end position="47"/>
    </location>
</feature>
<comment type="caution">
    <text evidence="3">The sequence shown here is derived from an EMBL/GenBank/DDBJ whole genome shotgun (WGS) entry which is preliminary data.</text>
</comment>
<proteinExistence type="predicted"/>
<evidence type="ECO:0000256" key="1">
    <source>
        <dbReference type="SAM" id="Phobius"/>
    </source>
</evidence>
<evidence type="ECO:0000313" key="3">
    <source>
        <dbReference type="EMBL" id="PWB74276.1"/>
    </source>
</evidence>
<dbReference type="NCBIfam" id="NF037970">
    <property type="entry name" value="vanZ_1"/>
    <property type="match status" value="1"/>
</dbReference>
<keyword evidence="1" id="KW-0472">Membrane</keyword>
<name>A0A855X895_9BACT</name>
<keyword evidence="1" id="KW-0812">Transmembrane</keyword>
<protein>
    <recommendedName>
        <fullName evidence="2">VanZ-like domain-containing protein</fullName>
    </recommendedName>
</protein>
<keyword evidence="1" id="KW-1133">Transmembrane helix</keyword>
<evidence type="ECO:0000259" key="2">
    <source>
        <dbReference type="Pfam" id="PF04892"/>
    </source>
</evidence>
<gene>
    <name evidence="3" type="ORF">C3F09_04165</name>
</gene>
<dbReference type="EMBL" id="PQAP01000036">
    <property type="protein sequence ID" value="PWB74276.1"/>
    <property type="molecule type" value="Genomic_DNA"/>
</dbReference>